<dbReference type="Pfam" id="PF00391">
    <property type="entry name" value="PEP-utilizers"/>
    <property type="match status" value="1"/>
</dbReference>
<keyword evidence="23" id="KW-0670">Pyruvate</keyword>
<dbReference type="SUPFAM" id="SSF52009">
    <property type="entry name" value="Phosphohistidine domain"/>
    <property type="match status" value="1"/>
</dbReference>
<dbReference type="NCBIfam" id="TIGR01417">
    <property type="entry name" value="PTS_I_fam"/>
    <property type="match status" value="1"/>
</dbReference>
<dbReference type="GO" id="GO:0005737">
    <property type="term" value="C:cytoplasm"/>
    <property type="evidence" value="ECO:0007669"/>
    <property type="project" value="UniProtKB-SubCell"/>
</dbReference>
<evidence type="ECO:0000256" key="5">
    <source>
        <dbReference type="ARBA" id="ARBA00012232"/>
    </source>
</evidence>
<feature type="binding site" evidence="18">
    <location>
        <position position="342"/>
    </location>
    <ligand>
        <name>phosphoenolpyruvate</name>
        <dbReference type="ChEBI" id="CHEBI:58702"/>
    </ligand>
</feature>
<dbReference type="InterPro" id="IPR023151">
    <property type="entry name" value="PEP_util_CS"/>
</dbReference>
<dbReference type="EMBL" id="OJIN01000135">
    <property type="protein sequence ID" value="SPD74235.1"/>
    <property type="molecule type" value="Genomic_DNA"/>
</dbReference>
<dbReference type="InterPro" id="IPR008279">
    <property type="entry name" value="PEP-util_enz_mobile_dom"/>
</dbReference>
<dbReference type="AlphaFoldDB" id="A0A445MXN4"/>
<feature type="active site" description="Proton donor" evidence="17">
    <location>
        <position position="512"/>
    </location>
</feature>
<evidence type="ECO:0000256" key="12">
    <source>
        <dbReference type="ARBA" id="ARBA00022723"/>
    </source>
</evidence>
<dbReference type="InterPro" id="IPR000121">
    <property type="entry name" value="PEP_util_C"/>
</dbReference>
<dbReference type="PANTHER" id="PTHR46244:SF6">
    <property type="entry name" value="PHOSPHOENOLPYRUVATE-PROTEIN PHOSPHOTRANSFERASE"/>
    <property type="match status" value="1"/>
</dbReference>
<evidence type="ECO:0000256" key="1">
    <source>
        <dbReference type="ARBA" id="ARBA00000683"/>
    </source>
</evidence>
<dbReference type="SUPFAM" id="SSF51621">
    <property type="entry name" value="Phosphoenolpyruvate/pyruvate domain"/>
    <property type="match status" value="1"/>
</dbReference>
<dbReference type="Gene3D" id="3.20.20.60">
    <property type="entry name" value="Phosphoenolpyruvate-binding domains"/>
    <property type="match status" value="1"/>
</dbReference>
<keyword evidence="13 16" id="KW-0418">Kinase</keyword>
<dbReference type="InterPro" id="IPR040442">
    <property type="entry name" value="Pyrv_kinase-like_dom_sf"/>
</dbReference>
<dbReference type="Gene3D" id="3.50.30.10">
    <property type="entry name" value="Phosphohistidine domain"/>
    <property type="match status" value="1"/>
</dbReference>
<dbReference type="EC" id="2.7.3.9" evidence="5 16"/>
<dbReference type="InterPro" id="IPR036637">
    <property type="entry name" value="Phosphohistidine_dom_sf"/>
</dbReference>
<evidence type="ECO:0000313" key="23">
    <source>
        <dbReference type="EMBL" id="SPD74235.1"/>
    </source>
</evidence>
<protein>
    <recommendedName>
        <fullName evidence="6 16">Phosphoenolpyruvate-protein phosphotransferase</fullName>
        <ecNumber evidence="5 16">2.7.3.9</ecNumber>
    </recommendedName>
    <alternativeName>
        <fullName evidence="15 16">Phosphotransferase system, enzyme I</fullName>
    </alternativeName>
</protein>
<evidence type="ECO:0000259" key="21">
    <source>
        <dbReference type="Pfam" id="PF02896"/>
    </source>
</evidence>
<sequence>MRYNNNYAPKLLKGIGVSPGIIIGKAHLVDSSRVRVRYKYVRTEAEVAEEVEKFRGALLKTEQQLNILKNQMPDQVREHEFMLDSHLMILKDSMLTDATVKKIQNEKINAEWALTKSLKEVKQIFEQIDDEYIGSRIRDVQNVTERVLRNLSGKEPPHLSDINERVIIVAHDLSPADTAELNISRVMGFVTDAGGRTSHTGILAHALQIPAVVGLESVSEMVEDGDLLIVDGTTGEVVINPEDSDIIYYQEKQLQHEAYISGVSKTSHLPAITIDGHRLAVLANIEFLEEVTAVRDYGGEGIGLYRTEFLYLRSKELPTEEELFENYREVAEIIAPKPVTIRSLDLGGDKVPADFDIKKEANPALGLRAIRFCLKEPHVLKTQLRAILRASVYGEVQLMFPMVSDVEEVLVAKEILNQAKSELDREGVAYDCDLRVGIMVEVPSAVTIAEVLARHVEFFSIGTNDLIQYALAIDRDNEHVAYLFQPFHPAILRMIHQVVKAAKQAGIPVSICGEMAGDPLCIPFLVGLGLDQLSMNARAIPLIKNLIRLISLEEARTDVENMMRFETADEVKAYAMERAMILVPEFGEKGRQQEILLR</sequence>
<evidence type="ECO:0000256" key="10">
    <source>
        <dbReference type="ARBA" id="ARBA00022679"/>
    </source>
</evidence>
<dbReference type="Gene3D" id="1.10.274.10">
    <property type="entry name" value="PtsI, HPr-binding domain"/>
    <property type="match status" value="1"/>
</dbReference>
<gene>
    <name evidence="23" type="primary">ptsI</name>
    <name evidence="23" type="ORF">PITCH_A220002</name>
</gene>
<evidence type="ECO:0000256" key="13">
    <source>
        <dbReference type="ARBA" id="ARBA00022777"/>
    </source>
</evidence>
<evidence type="ECO:0000259" key="22">
    <source>
        <dbReference type="Pfam" id="PF05524"/>
    </source>
</evidence>
<feature type="binding site" evidence="19">
    <location>
        <position position="441"/>
    </location>
    <ligand>
        <name>Mg(2+)</name>
        <dbReference type="ChEBI" id="CHEBI:18420"/>
    </ligand>
</feature>
<feature type="active site" description="Tele-phosphohistidine intermediate" evidence="17">
    <location>
        <position position="199"/>
    </location>
</feature>
<evidence type="ECO:0000256" key="14">
    <source>
        <dbReference type="ARBA" id="ARBA00022842"/>
    </source>
</evidence>
<keyword evidence="11 16" id="KW-0598">Phosphotransferase system</keyword>
<evidence type="ECO:0000256" key="7">
    <source>
        <dbReference type="ARBA" id="ARBA00022448"/>
    </source>
</evidence>
<dbReference type="GO" id="GO:0046872">
    <property type="term" value="F:metal ion binding"/>
    <property type="evidence" value="ECO:0007669"/>
    <property type="project" value="UniProtKB-KW"/>
</dbReference>
<evidence type="ECO:0000256" key="19">
    <source>
        <dbReference type="PIRSR" id="PIRSR000732-3"/>
    </source>
</evidence>
<dbReference type="GO" id="GO:0016301">
    <property type="term" value="F:kinase activity"/>
    <property type="evidence" value="ECO:0007669"/>
    <property type="project" value="UniProtKB-KW"/>
</dbReference>
<evidence type="ECO:0000256" key="17">
    <source>
        <dbReference type="PIRSR" id="PIRSR000732-1"/>
    </source>
</evidence>
<dbReference type="PANTHER" id="PTHR46244">
    <property type="entry name" value="PHOSPHOENOLPYRUVATE-PROTEIN PHOSPHOTRANSFERASE"/>
    <property type="match status" value="1"/>
</dbReference>
<dbReference type="SUPFAM" id="SSF47831">
    <property type="entry name" value="Enzyme I of the PEP:sugar phosphotransferase system HPr-binding (sub)domain"/>
    <property type="match status" value="1"/>
</dbReference>
<comment type="cofactor">
    <cofactor evidence="2 16 19">
        <name>Mg(2+)</name>
        <dbReference type="ChEBI" id="CHEBI:18420"/>
    </cofactor>
</comment>
<evidence type="ECO:0000256" key="18">
    <source>
        <dbReference type="PIRSR" id="PIRSR000732-2"/>
    </source>
</evidence>
<comment type="function">
    <text evidence="16">General (non sugar-specific) component of the phosphoenolpyruvate-dependent sugar phosphotransferase system (sugar PTS). This major carbohydrate active-transport system catalyzes the phosphorylation of incoming sugar substrates concomitantly with their translocation across the cell membrane. Enzyme I transfers the phosphoryl group from phosphoenolpyruvate (PEP) to the phosphoryl carrier protein (HPr).</text>
</comment>
<reference evidence="23" key="1">
    <citation type="submission" date="2018-01" db="EMBL/GenBank/DDBJ databases">
        <authorList>
            <person name="Regsiter A."/>
            <person name="William W."/>
        </authorList>
    </citation>
    <scope>NUCLEOTIDE SEQUENCE</scope>
    <source>
        <strain evidence="23">TRIP AH-1</strain>
    </source>
</reference>
<comment type="similarity">
    <text evidence="4 16">Belongs to the PEP-utilizing enzyme family.</text>
</comment>
<name>A0A445MXN4_9BACT</name>
<dbReference type="InterPro" id="IPR050499">
    <property type="entry name" value="PEP-utilizing_PTS_enzyme"/>
</dbReference>
<dbReference type="GO" id="GO:0008965">
    <property type="term" value="F:phosphoenolpyruvate-protein phosphotransferase activity"/>
    <property type="evidence" value="ECO:0007669"/>
    <property type="project" value="UniProtKB-EC"/>
</dbReference>
<dbReference type="Pfam" id="PF05524">
    <property type="entry name" value="PEP-utilisers_N"/>
    <property type="match status" value="1"/>
</dbReference>
<feature type="binding site" evidence="18">
    <location>
        <begin position="464"/>
        <end position="465"/>
    </location>
    <ligand>
        <name>phosphoenolpyruvate</name>
        <dbReference type="ChEBI" id="CHEBI:58702"/>
    </ligand>
</feature>
<evidence type="ECO:0000256" key="9">
    <source>
        <dbReference type="ARBA" id="ARBA00022597"/>
    </source>
</evidence>
<dbReference type="InterPro" id="IPR006318">
    <property type="entry name" value="PTS_EI-like"/>
</dbReference>
<feature type="binding site" evidence="18">
    <location>
        <position position="306"/>
    </location>
    <ligand>
        <name>phosphoenolpyruvate</name>
        <dbReference type="ChEBI" id="CHEBI:58702"/>
    </ligand>
</feature>
<comment type="subcellular location">
    <subcellularLocation>
        <location evidence="3 16">Cytoplasm</location>
    </subcellularLocation>
</comment>
<evidence type="ECO:0000256" key="16">
    <source>
        <dbReference type="PIRNR" id="PIRNR000732"/>
    </source>
</evidence>
<feature type="binding site" evidence="19">
    <location>
        <position position="465"/>
    </location>
    <ligand>
        <name>Mg(2+)</name>
        <dbReference type="ChEBI" id="CHEBI:18420"/>
    </ligand>
</feature>
<feature type="domain" description="Phosphotransferase system enzyme I N-terminal" evidence="22">
    <location>
        <begin position="13"/>
        <end position="136"/>
    </location>
</feature>
<dbReference type="Pfam" id="PF02896">
    <property type="entry name" value="PEP-utilizers_C"/>
    <property type="match status" value="1"/>
</dbReference>
<dbReference type="PRINTS" id="PR01736">
    <property type="entry name" value="PHPHTRNFRASE"/>
</dbReference>
<evidence type="ECO:0000256" key="4">
    <source>
        <dbReference type="ARBA" id="ARBA00007837"/>
    </source>
</evidence>
<keyword evidence="9 16" id="KW-0762">Sugar transport</keyword>
<keyword evidence="14 16" id="KW-0460">Magnesium</keyword>
<comment type="catalytic activity">
    <reaction evidence="1 16">
        <text>L-histidyl-[protein] + phosphoenolpyruvate = N(pros)-phospho-L-histidyl-[protein] + pyruvate</text>
        <dbReference type="Rhea" id="RHEA:23880"/>
        <dbReference type="Rhea" id="RHEA-COMP:9745"/>
        <dbReference type="Rhea" id="RHEA-COMP:9746"/>
        <dbReference type="ChEBI" id="CHEBI:15361"/>
        <dbReference type="ChEBI" id="CHEBI:29979"/>
        <dbReference type="ChEBI" id="CHEBI:58702"/>
        <dbReference type="ChEBI" id="CHEBI:64837"/>
        <dbReference type="EC" id="2.7.3.9"/>
    </reaction>
</comment>
<dbReference type="InterPro" id="IPR015813">
    <property type="entry name" value="Pyrv/PenolPyrv_kinase-like_dom"/>
</dbReference>
<evidence type="ECO:0000256" key="8">
    <source>
        <dbReference type="ARBA" id="ARBA00022490"/>
    </source>
</evidence>
<evidence type="ECO:0000256" key="2">
    <source>
        <dbReference type="ARBA" id="ARBA00001946"/>
    </source>
</evidence>
<dbReference type="GO" id="GO:0009401">
    <property type="term" value="P:phosphoenolpyruvate-dependent sugar phosphotransferase system"/>
    <property type="evidence" value="ECO:0007669"/>
    <property type="project" value="UniProtKB-KW"/>
</dbReference>
<feature type="domain" description="PEP-utilising enzyme C-terminal" evidence="21">
    <location>
        <begin position="264"/>
        <end position="549"/>
    </location>
</feature>
<keyword evidence="7 16" id="KW-0813">Transport</keyword>
<feature type="binding site" evidence="18">
    <location>
        <position position="475"/>
    </location>
    <ligand>
        <name>phosphoenolpyruvate</name>
        <dbReference type="ChEBI" id="CHEBI:58702"/>
    </ligand>
</feature>
<proteinExistence type="inferred from homology"/>
<dbReference type="InterPro" id="IPR036618">
    <property type="entry name" value="PtsI_HPr-bd_sf"/>
</dbReference>
<evidence type="ECO:0000256" key="11">
    <source>
        <dbReference type="ARBA" id="ARBA00022683"/>
    </source>
</evidence>
<dbReference type="PROSITE" id="PS00742">
    <property type="entry name" value="PEP_ENZYMES_2"/>
    <property type="match status" value="1"/>
</dbReference>
<organism evidence="23">
    <name type="scientific">uncultured Desulfobacterium sp</name>
    <dbReference type="NCBI Taxonomy" id="201089"/>
    <lineage>
        <taxon>Bacteria</taxon>
        <taxon>Pseudomonadati</taxon>
        <taxon>Thermodesulfobacteriota</taxon>
        <taxon>Desulfobacteria</taxon>
        <taxon>Desulfobacterales</taxon>
        <taxon>Desulfobacteriaceae</taxon>
        <taxon>Desulfobacterium</taxon>
        <taxon>environmental samples</taxon>
    </lineage>
</organism>
<evidence type="ECO:0000256" key="6">
    <source>
        <dbReference type="ARBA" id="ARBA00016544"/>
    </source>
</evidence>
<feature type="domain" description="PEP-utilising enzyme mobile" evidence="20">
    <location>
        <begin position="163"/>
        <end position="235"/>
    </location>
</feature>
<dbReference type="PIRSF" id="PIRSF000732">
    <property type="entry name" value="PTS_enzyme_I"/>
    <property type="match status" value="1"/>
</dbReference>
<evidence type="ECO:0000259" key="20">
    <source>
        <dbReference type="Pfam" id="PF00391"/>
    </source>
</evidence>
<keyword evidence="12 16" id="KW-0479">Metal-binding</keyword>
<evidence type="ECO:0000256" key="3">
    <source>
        <dbReference type="ARBA" id="ARBA00004496"/>
    </source>
</evidence>
<accession>A0A445MXN4</accession>
<keyword evidence="10 16" id="KW-0808">Transferase</keyword>
<dbReference type="InterPro" id="IPR024692">
    <property type="entry name" value="PTS_EI"/>
</dbReference>
<keyword evidence="8 16" id="KW-0963">Cytoplasm</keyword>
<evidence type="ECO:0000256" key="15">
    <source>
        <dbReference type="ARBA" id="ARBA00033235"/>
    </source>
</evidence>
<dbReference type="InterPro" id="IPR008731">
    <property type="entry name" value="PTS_EIN"/>
</dbReference>